<proteinExistence type="predicted"/>
<evidence type="ECO:0000256" key="1">
    <source>
        <dbReference type="ARBA" id="ARBA00022723"/>
    </source>
</evidence>
<dbReference type="PROSITE" id="PS50089">
    <property type="entry name" value="ZF_RING_2"/>
    <property type="match status" value="1"/>
</dbReference>
<dbReference type="InterPro" id="IPR001841">
    <property type="entry name" value="Znf_RING"/>
</dbReference>
<dbReference type="InterPro" id="IPR052788">
    <property type="entry name" value="RING-type_E3_ligase_ATL"/>
</dbReference>
<dbReference type="PANTHER" id="PTHR45798:SF97">
    <property type="entry name" value="ALCOHOL-SENSITIVE RING FINGER PROTEIN 1"/>
    <property type="match status" value="1"/>
</dbReference>
<dbReference type="EMBL" id="MK072074">
    <property type="protein sequence ID" value="AYV78314.1"/>
    <property type="molecule type" value="Genomic_DNA"/>
</dbReference>
<feature type="transmembrane region" description="Helical" evidence="5">
    <location>
        <begin position="81"/>
        <end position="102"/>
    </location>
</feature>
<keyword evidence="5" id="KW-0472">Membrane</keyword>
<evidence type="ECO:0000259" key="6">
    <source>
        <dbReference type="PROSITE" id="PS50089"/>
    </source>
</evidence>
<reference evidence="7" key="1">
    <citation type="submission" date="2018-10" db="EMBL/GenBank/DDBJ databases">
        <title>Hidden diversity of soil giant viruses.</title>
        <authorList>
            <person name="Schulz F."/>
            <person name="Alteio L."/>
            <person name="Goudeau D."/>
            <person name="Ryan E.M."/>
            <person name="Malmstrom R.R."/>
            <person name="Blanchard J."/>
            <person name="Woyke T."/>
        </authorList>
    </citation>
    <scope>NUCLEOTIDE SEQUENCE</scope>
    <source>
        <strain evidence="7">EDV1</strain>
    </source>
</reference>
<dbReference type="SMART" id="SM00184">
    <property type="entry name" value="RING"/>
    <property type="match status" value="1"/>
</dbReference>
<dbReference type="Gene3D" id="3.30.40.10">
    <property type="entry name" value="Zinc/RING finger domain, C3HC4 (zinc finger)"/>
    <property type="match status" value="1"/>
</dbReference>
<keyword evidence="5" id="KW-1133">Transmembrane helix</keyword>
<protein>
    <recommendedName>
        <fullName evidence="6">RING-type domain-containing protein</fullName>
    </recommendedName>
</protein>
<dbReference type="Pfam" id="PF13639">
    <property type="entry name" value="zf-RING_2"/>
    <property type="match status" value="1"/>
</dbReference>
<dbReference type="SUPFAM" id="SSF57850">
    <property type="entry name" value="RING/U-box"/>
    <property type="match status" value="1"/>
</dbReference>
<dbReference type="PANTHER" id="PTHR45798">
    <property type="entry name" value="RING-H2 FINGER PROTEIN ATL61-RELATED-RELATED"/>
    <property type="match status" value="1"/>
</dbReference>
<name>A0A3G4ZVG1_9VIRU</name>
<feature type="transmembrane region" description="Helical" evidence="5">
    <location>
        <begin position="12"/>
        <end position="30"/>
    </location>
</feature>
<evidence type="ECO:0000256" key="3">
    <source>
        <dbReference type="ARBA" id="ARBA00022833"/>
    </source>
</evidence>
<keyword evidence="1" id="KW-0479">Metal-binding</keyword>
<evidence type="ECO:0000313" key="7">
    <source>
        <dbReference type="EMBL" id="AYV78314.1"/>
    </source>
</evidence>
<dbReference type="InterPro" id="IPR013083">
    <property type="entry name" value="Znf_RING/FYVE/PHD"/>
</dbReference>
<keyword evidence="5" id="KW-0812">Transmembrane</keyword>
<evidence type="ECO:0000256" key="2">
    <source>
        <dbReference type="ARBA" id="ARBA00022771"/>
    </source>
</evidence>
<keyword evidence="3" id="KW-0862">Zinc</keyword>
<keyword evidence="2 4" id="KW-0863">Zinc-finger</keyword>
<accession>A0A3G4ZVG1</accession>
<organism evidence="7">
    <name type="scientific">Edafosvirus sp</name>
    <dbReference type="NCBI Taxonomy" id="2487765"/>
    <lineage>
        <taxon>Viruses</taxon>
        <taxon>Varidnaviria</taxon>
        <taxon>Bamfordvirae</taxon>
        <taxon>Nucleocytoviricota</taxon>
        <taxon>Megaviricetes</taxon>
        <taxon>Imitervirales</taxon>
        <taxon>Mimiviridae</taxon>
        <taxon>Klosneuvirinae</taxon>
    </lineage>
</organism>
<feature type="transmembrane region" description="Helical" evidence="5">
    <location>
        <begin position="42"/>
        <end position="61"/>
    </location>
</feature>
<evidence type="ECO:0000256" key="4">
    <source>
        <dbReference type="PROSITE-ProRule" id="PRU00175"/>
    </source>
</evidence>
<feature type="transmembrane region" description="Helical" evidence="5">
    <location>
        <begin position="117"/>
        <end position="144"/>
    </location>
</feature>
<sequence>MNLIKMIKLWHTYITLLSINSIVTLAFLITYSKKEYDNNSTYAGPVIAYNISILMASIMGIKYIYDVGSGLYKRSDLRQSILLIFVFLGCVVSLPFFIISLISHCVDGVCFQIKTPLYAMVLIGFFLISSIIAIIVTTIIISCLKCFICGNSENILDKQINKIYNYLINYEPKSQITTDEHKTEINNKNITLPYTQITQIKKYTHETSCAICVQNFIQDDNLKVLNCSHYYHLACIDKWRETKQSCPKCQSVAIAIKN</sequence>
<dbReference type="GO" id="GO:0008270">
    <property type="term" value="F:zinc ion binding"/>
    <property type="evidence" value="ECO:0007669"/>
    <property type="project" value="UniProtKB-KW"/>
</dbReference>
<gene>
    <name evidence="7" type="ORF">Edafosvirus9_28</name>
</gene>
<feature type="domain" description="RING-type" evidence="6">
    <location>
        <begin position="209"/>
        <end position="250"/>
    </location>
</feature>
<evidence type="ECO:0000256" key="5">
    <source>
        <dbReference type="SAM" id="Phobius"/>
    </source>
</evidence>